<evidence type="ECO:0000313" key="2">
    <source>
        <dbReference type="Proteomes" id="UP000032633"/>
    </source>
</evidence>
<dbReference type="InterPro" id="IPR006357">
    <property type="entry name" value="HAD-SF_hydro_IIA"/>
</dbReference>
<dbReference type="PANTHER" id="PTHR19288:SF46">
    <property type="entry name" value="HALOACID DEHALOGENASE-LIKE HYDROLASE DOMAIN-CONTAINING PROTEIN 2"/>
    <property type="match status" value="1"/>
</dbReference>
<dbReference type="Pfam" id="PF13344">
    <property type="entry name" value="Hydrolase_6"/>
    <property type="match status" value="1"/>
</dbReference>
<dbReference type="KEGG" id="pbj:VN24_09455"/>
<dbReference type="EMBL" id="CP011058">
    <property type="protein sequence ID" value="AJY74771.1"/>
    <property type="molecule type" value="Genomic_DNA"/>
</dbReference>
<dbReference type="RefSeq" id="WP_045670204.1">
    <property type="nucleotide sequence ID" value="NZ_CP011058.1"/>
</dbReference>
<dbReference type="Gene3D" id="3.40.50.1000">
    <property type="entry name" value="HAD superfamily/HAD-like"/>
    <property type="match status" value="2"/>
</dbReference>
<dbReference type="SUPFAM" id="SSF56784">
    <property type="entry name" value="HAD-like"/>
    <property type="match status" value="1"/>
</dbReference>
<dbReference type="PANTHER" id="PTHR19288">
    <property type="entry name" value="4-NITROPHENYLPHOSPHATASE-RELATED"/>
    <property type="match status" value="1"/>
</dbReference>
<dbReference type="AlphaFoldDB" id="A0A0D5NHM9"/>
<organism evidence="1 2">
    <name type="scientific">Paenibacillus beijingensis</name>
    <dbReference type="NCBI Taxonomy" id="1126833"/>
    <lineage>
        <taxon>Bacteria</taxon>
        <taxon>Bacillati</taxon>
        <taxon>Bacillota</taxon>
        <taxon>Bacilli</taxon>
        <taxon>Bacillales</taxon>
        <taxon>Paenibacillaceae</taxon>
        <taxon>Paenibacillus</taxon>
    </lineage>
</organism>
<dbReference type="Pfam" id="PF13242">
    <property type="entry name" value="Hydrolase_like"/>
    <property type="match status" value="1"/>
</dbReference>
<keyword evidence="2" id="KW-1185">Reference proteome</keyword>
<evidence type="ECO:0000313" key="1">
    <source>
        <dbReference type="EMBL" id="AJY74771.1"/>
    </source>
</evidence>
<accession>A0A0D5NHM9</accession>
<dbReference type="GO" id="GO:0005737">
    <property type="term" value="C:cytoplasm"/>
    <property type="evidence" value="ECO:0007669"/>
    <property type="project" value="TreeGrafter"/>
</dbReference>
<dbReference type="PATRIC" id="fig|1126833.4.peg.2091"/>
<dbReference type="STRING" id="1126833.VN24_09455"/>
<dbReference type="GO" id="GO:0016791">
    <property type="term" value="F:phosphatase activity"/>
    <property type="evidence" value="ECO:0007669"/>
    <property type="project" value="TreeGrafter"/>
</dbReference>
<sequence>MDYEERLSNIKVCFFDLDGCVYHGSRLSPGVIPLLAELRQRAIRFAFLTNNSRLRAPDIGARLAAMGLNVAARSIVSVTDIAGAYIRDKFGRVTVKTIGSDGLARSIEEAGHTAVAWDGPSPDVVIVGRDTEFHYGKLQQIAADIGRGARLIAANPDRYHPGASGERIPETGALLAAIEAITGGTAECIGKPEPYIFEHGMKLFGAAPEHCVMVGDNPDTDIAGSIRAGLKSVWITNETADGHPDSMPEWSPDWPRPDIALSSIEQFYRLVASGVLQSAN</sequence>
<dbReference type="NCBIfam" id="TIGR01460">
    <property type="entry name" value="HAD-SF-IIA"/>
    <property type="match status" value="1"/>
</dbReference>
<name>A0A0D5NHM9_9BACL</name>
<evidence type="ECO:0008006" key="3">
    <source>
        <dbReference type="Google" id="ProtNLM"/>
    </source>
</evidence>
<dbReference type="InterPro" id="IPR036412">
    <property type="entry name" value="HAD-like_sf"/>
</dbReference>
<dbReference type="OrthoDB" id="9810449at2"/>
<proteinExistence type="predicted"/>
<dbReference type="InterPro" id="IPR023214">
    <property type="entry name" value="HAD_sf"/>
</dbReference>
<reference evidence="2" key="2">
    <citation type="submission" date="2015-03" db="EMBL/GenBank/DDBJ databases">
        <title>Genome sequence of Paenibacillus beijingensis strain DSM 24997T.</title>
        <authorList>
            <person name="Kwak Y."/>
            <person name="Shin J.-H."/>
        </authorList>
    </citation>
    <scope>NUCLEOTIDE SEQUENCE [LARGE SCALE GENOMIC DNA]</scope>
    <source>
        <strain evidence="2">DSM 24997</strain>
    </source>
</reference>
<dbReference type="Proteomes" id="UP000032633">
    <property type="component" value="Chromosome"/>
</dbReference>
<dbReference type="HOGENOM" id="CLU_043473_1_1_9"/>
<protein>
    <recommendedName>
        <fullName evidence="3">Haloacid dehalogenase</fullName>
    </recommendedName>
</protein>
<gene>
    <name evidence="1" type="ORF">VN24_09455</name>
</gene>
<reference evidence="1 2" key="1">
    <citation type="journal article" date="2015" name="J. Biotechnol.">
        <title>Complete genome sequence of Paenibacillus beijingensis 7188(T) (=DSM 24997(T)), a novel rhizobacterium from jujube garden soil.</title>
        <authorList>
            <person name="Kwak Y."/>
            <person name="Shin J.H."/>
        </authorList>
    </citation>
    <scope>NUCLEOTIDE SEQUENCE [LARGE SCALE GENOMIC DNA]</scope>
    <source>
        <strain evidence="1 2">DSM 24997</strain>
    </source>
</reference>